<dbReference type="GO" id="GO:0005886">
    <property type="term" value="C:plasma membrane"/>
    <property type="evidence" value="ECO:0007669"/>
    <property type="project" value="UniProtKB-SubCell"/>
</dbReference>
<dbReference type="InterPro" id="IPR000515">
    <property type="entry name" value="MetI-like"/>
</dbReference>
<evidence type="ECO:0000256" key="5">
    <source>
        <dbReference type="ARBA" id="ARBA00022692"/>
    </source>
</evidence>
<organism evidence="11 12">
    <name type="scientific">Leminorella richardii</name>
    <dbReference type="NCBI Taxonomy" id="158841"/>
    <lineage>
        <taxon>Bacteria</taxon>
        <taxon>Pseudomonadati</taxon>
        <taxon>Pseudomonadota</taxon>
        <taxon>Gammaproteobacteria</taxon>
        <taxon>Enterobacterales</taxon>
        <taxon>Budviciaceae</taxon>
        <taxon>Leminorella</taxon>
    </lineage>
</organism>
<keyword evidence="5 9" id="KW-0812">Transmembrane</keyword>
<feature type="transmembrane region" description="Helical" evidence="9">
    <location>
        <begin position="288"/>
        <end position="311"/>
    </location>
</feature>
<evidence type="ECO:0000256" key="4">
    <source>
        <dbReference type="ARBA" id="ARBA00022519"/>
    </source>
</evidence>
<proteinExistence type="inferred from homology"/>
<keyword evidence="7 9" id="KW-0472">Membrane</keyword>
<dbReference type="AlphaFoldDB" id="A0A2X4UYE0"/>
<sequence>MIPLRLLSLRLICLLFTVTAGIFILISFSPIDPVRAYIGSDLLHVPPEQYAQIAARWGLDQPLWQRFLLWIKQAVQGDLGYSVVYNAPVIDVIAQRFATSFALLASAWVLSGIFGIALGLTAGRYLNRWPDTLIRTLCYLLSSLPTFWIGLLMLAFFSVKLEWTPICCAWPPGLTAQETSLTQRLYHLILPALTLSLLGVGNIALHTRARIEEASRSEFIHFAYAQGDKGWSMLRFHLLRHALTPAVCLQFASLGELFGGALLAEKVFAYPGLGQATIDAGLRNDVPLLLGISLFATLLVFIGNSLSLLILRRLNAPLRRAE</sequence>
<dbReference type="EMBL" id="LS483470">
    <property type="protein sequence ID" value="SQI43841.1"/>
    <property type="molecule type" value="Genomic_DNA"/>
</dbReference>
<dbReference type="CDD" id="cd06261">
    <property type="entry name" value="TM_PBP2"/>
    <property type="match status" value="1"/>
</dbReference>
<feature type="domain" description="ABC transmembrane type-1" evidence="10">
    <location>
        <begin position="97"/>
        <end position="307"/>
    </location>
</feature>
<dbReference type="KEGG" id="lri:NCTC12151_03284"/>
<evidence type="ECO:0000256" key="6">
    <source>
        <dbReference type="ARBA" id="ARBA00022989"/>
    </source>
</evidence>
<dbReference type="Proteomes" id="UP000249005">
    <property type="component" value="Chromosome 1"/>
</dbReference>
<dbReference type="Gene3D" id="1.10.3720.10">
    <property type="entry name" value="MetI-like"/>
    <property type="match status" value="1"/>
</dbReference>
<gene>
    <name evidence="11" type="primary">gsiC_2</name>
    <name evidence="11" type="ORF">NCTC12151_03284</name>
</gene>
<keyword evidence="2 9" id="KW-0813">Transport</keyword>
<dbReference type="PANTHER" id="PTHR43163">
    <property type="entry name" value="DIPEPTIDE TRANSPORT SYSTEM PERMEASE PROTEIN DPPB-RELATED"/>
    <property type="match status" value="1"/>
</dbReference>
<feature type="transmembrane region" description="Helical" evidence="9">
    <location>
        <begin position="242"/>
        <end position="264"/>
    </location>
</feature>
<evidence type="ECO:0000256" key="9">
    <source>
        <dbReference type="RuleBase" id="RU363032"/>
    </source>
</evidence>
<feature type="transmembrane region" description="Helical" evidence="9">
    <location>
        <begin position="101"/>
        <end position="125"/>
    </location>
</feature>
<feature type="transmembrane region" description="Helical" evidence="9">
    <location>
        <begin position="7"/>
        <end position="28"/>
    </location>
</feature>
<keyword evidence="12" id="KW-1185">Reference proteome</keyword>
<evidence type="ECO:0000313" key="11">
    <source>
        <dbReference type="EMBL" id="SQI43841.1"/>
    </source>
</evidence>
<evidence type="ECO:0000313" key="12">
    <source>
        <dbReference type="Proteomes" id="UP000249005"/>
    </source>
</evidence>
<dbReference type="RefSeq" id="WP_111741589.1">
    <property type="nucleotide sequence ID" value="NZ_LR698987.1"/>
</dbReference>
<keyword evidence="6 9" id="KW-1133">Transmembrane helix</keyword>
<evidence type="ECO:0000256" key="3">
    <source>
        <dbReference type="ARBA" id="ARBA00022475"/>
    </source>
</evidence>
<keyword evidence="4" id="KW-0997">Cell inner membrane</keyword>
<evidence type="ECO:0000256" key="2">
    <source>
        <dbReference type="ARBA" id="ARBA00022448"/>
    </source>
</evidence>
<dbReference type="InterPro" id="IPR035906">
    <property type="entry name" value="MetI-like_sf"/>
</dbReference>
<protein>
    <submittedName>
        <fullName evidence="11">Glutathione transport system permease protein gsiC</fullName>
    </submittedName>
</protein>
<comment type="similarity">
    <text evidence="8">Belongs to the binding-protein-dependent transport system permease family. OppBC subfamily.</text>
</comment>
<dbReference type="OrthoDB" id="9805855at2"/>
<evidence type="ECO:0000256" key="7">
    <source>
        <dbReference type="ARBA" id="ARBA00023136"/>
    </source>
</evidence>
<dbReference type="PROSITE" id="PS50928">
    <property type="entry name" value="ABC_TM1"/>
    <property type="match status" value="1"/>
</dbReference>
<dbReference type="GO" id="GO:0055085">
    <property type="term" value="P:transmembrane transport"/>
    <property type="evidence" value="ECO:0007669"/>
    <property type="project" value="InterPro"/>
</dbReference>
<evidence type="ECO:0000259" key="10">
    <source>
        <dbReference type="PROSITE" id="PS50928"/>
    </source>
</evidence>
<name>A0A2X4UYE0_9GAMM</name>
<evidence type="ECO:0000256" key="8">
    <source>
        <dbReference type="ARBA" id="ARBA00024202"/>
    </source>
</evidence>
<feature type="transmembrane region" description="Helical" evidence="9">
    <location>
        <begin position="185"/>
        <end position="205"/>
    </location>
</feature>
<accession>A0A2X4UYE0</accession>
<comment type="subcellular location">
    <subcellularLocation>
        <location evidence="1">Cell inner membrane</location>
        <topology evidence="1">Multi-pass membrane protein</topology>
    </subcellularLocation>
    <subcellularLocation>
        <location evidence="9">Cell membrane</location>
        <topology evidence="9">Multi-pass membrane protein</topology>
    </subcellularLocation>
</comment>
<dbReference type="PANTHER" id="PTHR43163:SF6">
    <property type="entry name" value="DIPEPTIDE TRANSPORT SYSTEM PERMEASE PROTEIN DPPB-RELATED"/>
    <property type="match status" value="1"/>
</dbReference>
<evidence type="ECO:0000256" key="1">
    <source>
        <dbReference type="ARBA" id="ARBA00004429"/>
    </source>
</evidence>
<keyword evidence="3" id="KW-1003">Cell membrane</keyword>
<feature type="transmembrane region" description="Helical" evidence="9">
    <location>
        <begin position="137"/>
        <end position="157"/>
    </location>
</feature>
<dbReference type="SUPFAM" id="SSF161098">
    <property type="entry name" value="MetI-like"/>
    <property type="match status" value="1"/>
</dbReference>
<reference evidence="11 12" key="1">
    <citation type="submission" date="2018-06" db="EMBL/GenBank/DDBJ databases">
        <authorList>
            <consortium name="Pathogen Informatics"/>
            <person name="Doyle S."/>
        </authorList>
    </citation>
    <scope>NUCLEOTIDE SEQUENCE [LARGE SCALE GENOMIC DNA]</scope>
    <source>
        <strain evidence="11 12">NCTC12151</strain>
    </source>
</reference>
<dbReference type="Pfam" id="PF00528">
    <property type="entry name" value="BPD_transp_1"/>
    <property type="match status" value="1"/>
</dbReference>